<dbReference type="AlphaFoldDB" id="A0A254TCZ4"/>
<feature type="domain" description="Flavodoxin-like" evidence="3">
    <location>
        <begin position="4"/>
        <end position="60"/>
    </location>
</feature>
<reference evidence="4 5" key="1">
    <citation type="submission" date="2016-02" db="EMBL/GenBank/DDBJ databases">
        <authorList>
            <person name="Wen L."/>
            <person name="He K."/>
            <person name="Yang H."/>
        </authorList>
    </citation>
    <scope>NUCLEOTIDE SEQUENCE [LARGE SCALE GENOMIC DNA]</scope>
    <source>
        <strain evidence="4 5">TSA40</strain>
    </source>
</reference>
<evidence type="ECO:0000313" key="4">
    <source>
        <dbReference type="EMBL" id="OWW20415.1"/>
    </source>
</evidence>
<name>A0A254TCZ4_9BURK</name>
<keyword evidence="5" id="KW-1185">Reference proteome</keyword>
<dbReference type="InterPro" id="IPR029039">
    <property type="entry name" value="Flavoprotein-like_sf"/>
</dbReference>
<evidence type="ECO:0000259" key="3">
    <source>
        <dbReference type="PROSITE" id="PS50902"/>
    </source>
</evidence>
<organism evidence="4 5">
    <name type="scientific">Noviherbaspirillum denitrificans</name>
    <dbReference type="NCBI Taxonomy" id="1968433"/>
    <lineage>
        <taxon>Bacteria</taxon>
        <taxon>Pseudomonadati</taxon>
        <taxon>Pseudomonadota</taxon>
        <taxon>Betaproteobacteria</taxon>
        <taxon>Burkholderiales</taxon>
        <taxon>Oxalobacteraceae</taxon>
        <taxon>Noviherbaspirillum</taxon>
    </lineage>
</organism>
<dbReference type="Gene3D" id="3.40.50.360">
    <property type="match status" value="1"/>
</dbReference>
<keyword evidence="1" id="KW-0285">Flavoprotein</keyword>
<protein>
    <recommendedName>
        <fullName evidence="3">Flavodoxin-like domain-containing protein</fullName>
    </recommendedName>
</protein>
<gene>
    <name evidence="4" type="ORF">AYR66_13900</name>
</gene>
<dbReference type="Proteomes" id="UP000197535">
    <property type="component" value="Unassembled WGS sequence"/>
</dbReference>
<dbReference type="EMBL" id="LSTO01000001">
    <property type="protein sequence ID" value="OWW20415.1"/>
    <property type="molecule type" value="Genomic_DNA"/>
</dbReference>
<proteinExistence type="predicted"/>
<comment type="caution">
    <text evidence="4">The sequence shown here is derived from an EMBL/GenBank/DDBJ whole genome shotgun (WGS) entry which is preliminary data.</text>
</comment>
<keyword evidence="2" id="KW-0288">FMN</keyword>
<evidence type="ECO:0000256" key="2">
    <source>
        <dbReference type="ARBA" id="ARBA00022643"/>
    </source>
</evidence>
<dbReference type="PROSITE" id="PS50902">
    <property type="entry name" value="FLAVODOXIN_LIKE"/>
    <property type="match status" value="1"/>
</dbReference>
<dbReference type="SUPFAM" id="SSF52218">
    <property type="entry name" value="Flavoproteins"/>
    <property type="match status" value="1"/>
</dbReference>
<dbReference type="GO" id="GO:0010181">
    <property type="term" value="F:FMN binding"/>
    <property type="evidence" value="ECO:0007669"/>
    <property type="project" value="InterPro"/>
</dbReference>
<evidence type="ECO:0000256" key="1">
    <source>
        <dbReference type="ARBA" id="ARBA00022630"/>
    </source>
</evidence>
<sequence length="60" mass="6444">MSQAFLLYYSGYGRIETMAQVVAEGARSARATVEVKRVPETVQADVAKAAHFKVDQAGGL</sequence>
<evidence type="ECO:0000313" key="5">
    <source>
        <dbReference type="Proteomes" id="UP000197535"/>
    </source>
</evidence>
<dbReference type="InterPro" id="IPR008254">
    <property type="entry name" value="Flavodoxin/NO_synth"/>
</dbReference>
<accession>A0A254TCZ4</accession>
<dbReference type="RefSeq" id="WP_206047118.1">
    <property type="nucleotide sequence ID" value="NZ_LSTO01000001.1"/>
</dbReference>